<comment type="similarity">
    <text evidence="5">Belongs to the universal ribosomal protein uL6 family.</text>
</comment>
<dbReference type="OrthoDB" id="7144at2157"/>
<dbReference type="PROSITE" id="PS00700">
    <property type="entry name" value="RIBOSOMAL_L6_2"/>
    <property type="match status" value="1"/>
</dbReference>
<evidence type="ECO:0000313" key="7">
    <source>
        <dbReference type="EMBL" id="KYH26284.1"/>
    </source>
</evidence>
<protein>
    <recommendedName>
        <fullName evidence="5">Large ribosomal subunit protein uL6</fullName>
    </recommendedName>
</protein>
<dbReference type="PANTHER" id="PTHR11655">
    <property type="entry name" value="60S/50S RIBOSOMAL PROTEIN L6/L9"/>
    <property type="match status" value="1"/>
</dbReference>
<comment type="function">
    <text evidence="5">This protein binds to the 23S rRNA, and is important in its secondary structure. It is located near the subunit interface in the base of the L7/L12 stalk, and near the tRNA binding site of the peptidyltransferase center.</text>
</comment>
<dbReference type="GO" id="GO:0019843">
    <property type="term" value="F:rRNA binding"/>
    <property type="evidence" value="ECO:0007669"/>
    <property type="project" value="UniProtKB-UniRule"/>
</dbReference>
<dbReference type="AlphaFoldDB" id="A0A151AFD6"/>
<organism evidence="7 8">
    <name type="scientific">Halalkalicoccus paucihalophilus</name>
    <dbReference type="NCBI Taxonomy" id="1008153"/>
    <lineage>
        <taxon>Archaea</taxon>
        <taxon>Methanobacteriati</taxon>
        <taxon>Methanobacteriota</taxon>
        <taxon>Stenosarchaea group</taxon>
        <taxon>Halobacteria</taxon>
        <taxon>Halobacteriales</taxon>
        <taxon>Halococcaceae</taxon>
        <taxon>Halalkalicoccus</taxon>
    </lineage>
</organism>
<dbReference type="InterPro" id="IPR036789">
    <property type="entry name" value="Ribosomal_uL6-like_a/b-dom_sf"/>
</dbReference>
<dbReference type="SUPFAM" id="SSF56053">
    <property type="entry name" value="Ribosomal protein L6"/>
    <property type="match status" value="2"/>
</dbReference>
<evidence type="ECO:0000256" key="4">
    <source>
        <dbReference type="ARBA" id="ARBA00023274"/>
    </source>
</evidence>
<feature type="domain" description="Large ribosomal subunit protein uL6 alpha-beta" evidence="6">
    <location>
        <begin position="109"/>
        <end position="183"/>
    </location>
</feature>
<evidence type="ECO:0000256" key="3">
    <source>
        <dbReference type="ARBA" id="ARBA00022980"/>
    </source>
</evidence>
<evidence type="ECO:0000256" key="1">
    <source>
        <dbReference type="ARBA" id="ARBA00022730"/>
    </source>
</evidence>
<dbReference type="NCBIfam" id="TIGR03653">
    <property type="entry name" value="uL6_arch"/>
    <property type="match status" value="1"/>
</dbReference>
<reference evidence="7 8" key="1">
    <citation type="submission" date="2016-02" db="EMBL/GenBank/DDBJ databases">
        <title>Genome sequence of Halalkalicoccus paucihalophilus DSM 24557.</title>
        <authorList>
            <person name="Poehlein A."/>
            <person name="Daniel R."/>
        </authorList>
    </citation>
    <scope>NUCLEOTIDE SEQUENCE [LARGE SCALE GENOMIC DNA]</scope>
    <source>
        <strain evidence="7 8">DSM 24557</strain>
    </source>
</reference>
<dbReference type="InterPro" id="IPR000702">
    <property type="entry name" value="Ribosomal_uL6-like"/>
</dbReference>
<dbReference type="PATRIC" id="fig|1008153.3.peg.1390"/>
<name>A0A151AFD6_9EURY</name>
<keyword evidence="3 5" id="KW-0689">Ribosomal protein</keyword>
<dbReference type="GO" id="GO:0022625">
    <property type="term" value="C:cytosolic large ribosomal subunit"/>
    <property type="evidence" value="ECO:0007669"/>
    <property type="project" value="UniProtKB-UniRule"/>
</dbReference>
<accession>A0A151AFD6</accession>
<dbReference type="GO" id="GO:0002181">
    <property type="term" value="P:cytoplasmic translation"/>
    <property type="evidence" value="ECO:0007669"/>
    <property type="project" value="TreeGrafter"/>
</dbReference>
<dbReference type="InterPro" id="IPR020040">
    <property type="entry name" value="Ribosomal_uL6_a/b-dom"/>
</dbReference>
<dbReference type="Gene3D" id="3.90.930.12">
    <property type="entry name" value="Ribosomal protein L6, alpha-beta domain"/>
    <property type="match status" value="2"/>
</dbReference>
<sequence>MPRTEITLPDGVDCEIDHLDVTISGPDGEVTRRLWYPDVTVSTETVTKEVETDEDETEQREVEALVIESGTDNAKTNATIGTFESHVRNMIEGVTEGWEYRMEVLYSHFPMQVAVDGEEVVIENFLGERADRRTTIHGDTQVDVDGEEVVLSGPNKEDVGQTAADIEQLTRVSGKDTRVFQDGVYITEKPKGGV</sequence>
<dbReference type="RefSeq" id="WP_066380884.1">
    <property type="nucleotide sequence ID" value="NZ_LTAZ01000004.1"/>
</dbReference>
<dbReference type="Pfam" id="PF00347">
    <property type="entry name" value="Ribosomal_L6"/>
    <property type="match status" value="1"/>
</dbReference>
<dbReference type="InterPro" id="IPR019907">
    <property type="entry name" value="Ribosomal_uL6_arc"/>
</dbReference>
<dbReference type="GO" id="GO:0003735">
    <property type="term" value="F:structural constituent of ribosome"/>
    <property type="evidence" value="ECO:0007669"/>
    <property type="project" value="UniProtKB-UniRule"/>
</dbReference>
<evidence type="ECO:0000313" key="8">
    <source>
        <dbReference type="Proteomes" id="UP000075321"/>
    </source>
</evidence>
<gene>
    <name evidence="5 7" type="primary">rpl6</name>
    <name evidence="7" type="ORF">HAPAU_13800</name>
</gene>
<keyword evidence="2 5" id="KW-0694">RNA-binding</keyword>
<dbReference type="InterPro" id="IPR002359">
    <property type="entry name" value="Ribosomal_uL6_CS2"/>
</dbReference>
<dbReference type="PANTHER" id="PTHR11655:SF16">
    <property type="entry name" value="60S RIBOSOMAL PROTEIN L9"/>
    <property type="match status" value="1"/>
</dbReference>
<dbReference type="EMBL" id="LTAZ01000004">
    <property type="protein sequence ID" value="KYH26284.1"/>
    <property type="molecule type" value="Genomic_DNA"/>
</dbReference>
<comment type="caution">
    <text evidence="7">The sequence shown here is derived from an EMBL/GenBank/DDBJ whole genome shotgun (WGS) entry which is preliminary data.</text>
</comment>
<evidence type="ECO:0000256" key="2">
    <source>
        <dbReference type="ARBA" id="ARBA00022884"/>
    </source>
</evidence>
<dbReference type="NCBIfam" id="NF004037">
    <property type="entry name" value="PRK05518.1"/>
    <property type="match status" value="1"/>
</dbReference>
<keyword evidence="1 5" id="KW-0699">rRNA-binding</keyword>
<keyword evidence="8" id="KW-1185">Reference proteome</keyword>
<evidence type="ECO:0000259" key="6">
    <source>
        <dbReference type="Pfam" id="PF00347"/>
    </source>
</evidence>
<proteinExistence type="inferred from homology"/>
<dbReference type="HAMAP" id="MF_01365_A">
    <property type="entry name" value="Ribosomal_uL6_A"/>
    <property type="match status" value="1"/>
</dbReference>
<comment type="subunit">
    <text evidence="5">Part of the 50S ribosomal subunit.</text>
</comment>
<keyword evidence="4 5" id="KW-0687">Ribonucleoprotein</keyword>
<evidence type="ECO:0000256" key="5">
    <source>
        <dbReference type="HAMAP-Rule" id="MF_01365"/>
    </source>
</evidence>
<dbReference type="Proteomes" id="UP000075321">
    <property type="component" value="Unassembled WGS sequence"/>
</dbReference>
<dbReference type="PIRSF" id="PIRSF002162">
    <property type="entry name" value="Ribosomal_L6"/>
    <property type="match status" value="1"/>
</dbReference>
<dbReference type="FunFam" id="3.90.930.12:FF:000008">
    <property type="entry name" value="50S ribosomal protein L6"/>
    <property type="match status" value="1"/>
</dbReference>